<dbReference type="Gene3D" id="1.10.150.130">
    <property type="match status" value="1"/>
</dbReference>
<feature type="domain" description="Core-binding (CB)" evidence="8">
    <location>
        <begin position="55"/>
        <end position="135"/>
    </location>
</feature>
<gene>
    <name evidence="9" type="ORF">H6X83_04230</name>
</gene>
<dbReference type="Proteomes" id="UP000516046">
    <property type="component" value="Chromosome"/>
</dbReference>
<dbReference type="CDD" id="cd01189">
    <property type="entry name" value="INT_ICEBs1_C_like"/>
    <property type="match status" value="1"/>
</dbReference>
<dbReference type="GO" id="GO:0015074">
    <property type="term" value="P:DNA integration"/>
    <property type="evidence" value="ECO:0007669"/>
    <property type="project" value="UniProtKB-KW"/>
</dbReference>
<accession>A0A7G9WJI7</accession>
<dbReference type="InterPro" id="IPR002104">
    <property type="entry name" value="Integrase_catalytic"/>
</dbReference>
<evidence type="ECO:0000256" key="2">
    <source>
        <dbReference type="ARBA" id="ARBA00008857"/>
    </source>
</evidence>
<comment type="similarity">
    <text evidence="2">Belongs to the 'phage' integrase family.</text>
</comment>
<keyword evidence="10" id="KW-1185">Reference proteome</keyword>
<dbReference type="InterPro" id="IPR050090">
    <property type="entry name" value="Tyrosine_recombinase_XerCD"/>
</dbReference>
<dbReference type="SUPFAM" id="SSF56349">
    <property type="entry name" value="DNA breaking-rejoining enzymes"/>
    <property type="match status" value="1"/>
</dbReference>
<dbReference type="KEGG" id="caml:H6X83_04230"/>
<evidence type="ECO:0000256" key="5">
    <source>
        <dbReference type="ARBA" id="ARBA00023172"/>
    </source>
</evidence>
<organism evidence="9 10">
    <name type="scientific">Caproicibacterium amylolyticum</name>
    <dbReference type="NCBI Taxonomy" id="2766537"/>
    <lineage>
        <taxon>Bacteria</taxon>
        <taxon>Bacillati</taxon>
        <taxon>Bacillota</taxon>
        <taxon>Clostridia</taxon>
        <taxon>Eubacteriales</taxon>
        <taxon>Oscillospiraceae</taxon>
        <taxon>Caproicibacterium</taxon>
    </lineage>
</organism>
<feature type="domain" description="Tyr recombinase" evidence="7">
    <location>
        <begin position="157"/>
        <end position="337"/>
    </location>
</feature>
<dbReference type="PANTHER" id="PTHR30349:SF64">
    <property type="entry name" value="PROPHAGE INTEGRASE INTD-RELATED"/>
    <property type="match status" value="1"/>
</dbReference>
<dbReference type="Gene3D" id="1.10.443.10">
    <property type="entry name" value="Intergrase catalytic core"/>
    <property type="match status" value="1"/>
</dbReference>
<dbReference type="GO" id="GO:0003677">
    <property type="term" value="F:DNA binding"/>
    <property type="evidence" value="ECO:0007669"/>
    <property type="project" value="UniProtKB-UniRule"/>
</dbReference>
<evidence type="ECO:0000256" key="4">
    <source>
        <dbReference type="ARBA" id="ARBA00023125"/>
    </source>
</evidence>
<dbReference type="RefSeq" id="WP_212507918.1">
    <property type="nucleotide sequence ID" value="NZ_CP060696.1"/>
</dbReference>
<evidence type="ECO:0000256" key="1">
    <source>
        <dbReference type="ARBA" id="ARBA00003283"/>
    </source>
</evidence>
<evidence type="ECO:0000313" key="9">
    <source>
        <dbReference type="EMBL" id="QNO18849.1"/>
    </source>
</evidence>
<sequence length="360" mass="40277">MAKLTKRADGRYQRKVTLQDGTKKIVYGKSIAALKAAEDALRDADRQGLTVNDHTMVGEWAKTWLETYKCGLKGSTARMYRTSYNTHVMDAIGDIDVRDVKPVHIQKIMHSCADKSESLQRKVLLTCSQLFESARLNHMIISNPCDGIKITKHNTPPKKKNLTDEEQRLLLSSLTGRALTFCALGLYAGLRREEILGLQWGDISDNKLTVNRAITFPDNNQADPDQSLKSKSAHRMIPVPPQLSQILSMSTRNSLYVVPAADGSMISFISFRHLWSKVTLLVLGIHAHMLRHSYATSLYRAGVDLKTAQYLLGHSDIRMTAEVYTHIAEQDVAKSADKITAYFSSQKSKGSQKVVKTENE</sequence>
<protein>
    <submittedName>
        <fullName evidence="9">Site-specific integrase</fullName>
    </submittedName>
</protein>
<dbReference type="InterPro" id="IPR044068">
    <property type="entry name" value="CB"/>
</dbReference>
<dbReference type="PROSITE" id="PS51900">
    <property type="entry name" value="CB"/>
    <property type="match status" value="1"/>
</dbReference>
<evidence type="ECO:0000259" key="7">
    <source>
        <dbReference type="PROSITE" id="PS51898"/>
    </source>
</evidence>
<comment type="function">
    <text evidence="1">Site-specific tyrosine recombinase, which acts by catalyzing the cutting and rejoining of the recombining DNA molecules.</text>
</comment>
<name>A0A7G9WJI7_9FIRM</name>
<evidence type="ECO:0000259" key="8">
    <source>
        <dbReference type="PROSITE" id="PS51900"/>
    </source>
</evidence>
<proteinExistence type="inferred from homology"/>
<keyword evidence="5" id="KW-0233">DNA recombination</keyword>
<keyword evidence="4 6" id="KW-0238">DNA-binding</keyword>
<keyword evidence="3" id="KW-0229">DNA integration</keyword>
<dbReference type="InterPro" id="IPR010998">
    <property type="entry name" value="Integrase_recombinase_N"/>
</dbReference>
<dbReference type="InterPro" id="IPR011010">
    <property type="entry name" value="DNA_brk_join_enz"/>
</dbReference>
<dbReference type="InterPro" id="IPR004107">
    <property type="entry name" value="Integrase_SAM-like_N"/>
</dbReference>
<evidence type="ECO:0000313" key="10">
    <source>
        <dbReference type="Proteomes" id="UP000516046"/>
    </source>
</evidence>
<dbReference type="InterPro" id="IPR013762">
    <property type="entry name" value="Integrase-like_cat_sf"/>
</dbReference>
<dbReference type="EMBL" id="CP060696">
    <property type="protein sequence ID" value="QNO18849.1"/>
    <property type="molecule type" value="Genomic_DNA"/>
</dbReference>
<dbReference type="Pfam" id="PF14659">
    <property type="entry name" value="Phage_int_SAM_3"/>
    <property type="match status" value="1"/>
</dbReference>
<evidence type="ECO:0000256" key="6">
    <source>
        <dbReference type="PROSITE-ProRule" id="PRU01248"/>
    </source>
</evidence>
<dbReference type="PROSITE" id="PS51898">
    <property type="entry name" value="TYR_RECOMBINASE"/>
    <property type="match status" value="1"/>
</dbReference>
<reference evidence="9 10" key="1">
    <citation type="submission" date="2020-08" db="EMBL/GenBank/DDBJ databases">
        <authorList>
            <person name="Ren C."/>
            <person name="Gu Y."/>
            <person name="Xu Y."/>
        </authorList>
    </citation>
    <scope>NUCLEOTIDE SEQUENCE [LARGE SCALE GENOMIC DNA]</scope>
    <source>
        <strain evidence="9 10">LBM18003</strain>
    </source>
</reference>
<dbReference type="GO" id="GO:0006310">
    <property type="term" value="P:DNA recombination"/>
    <property type="evidence" value="ECO:0007669"/>
    <property type="project" value="UniProtKB-KW"/>
</dbReference>
<evidence type="ECO:0000256" key="3">
    <source>
        <dbReference type="ARBA" id="ARBA00022908"/>
    </source>
</evidence>
<dbReference type="PANTHER" id="PTHR30349">
    <property type="entry name" value="PHAGE INTEGRASE-RELATED"/>
    <property type="match status" value="1"/>
</dbReference>
<dbReference type="Pfam" id="PF00589">
    <property type="entry name" value="Phage_integrase"/>
    <property type="match status" value="1"/>
</dbReference>
<dbReference type="AlphaFoldDB" id="A0A7G9WJI7"/>